<comment type="catalytic activity">
    <reaction evidence="1">
        <text>L-glutamyl-tRNA(Gln) + L-glutamine + ATP + H2O = L-glutaminyl-tRNA(Gln) + L-glutamate + ADP + phosphate + H(+)</text>
        <dbReference type="Rhea" id="RHEA:17521"/>
        <dbReference type="Rhea" id="RHEA-COMP:9681"/>
        <dbReference type="Rhea" id="RHEA-COMP:9684"/>
        <dbReference type="ChEBI" id="CHEBI:15377"/>
        <dbReference type="ChEBI" id="CHEBI:15378"/>
        <dbReference type="ChEBI" id="CHEBI:29985"/>
        <dbReference type="ChEBI" id="CHEBI:30616"/>
        <dbReference type="ChEBI" id="CHEBI:43474"/>
        <dbReference type="ChEBI" id="CHEBI:58359"/>
        <dbReference type="ChEBI" id="CHEBI:78520"/>
        <dbReference type="ChEBI" id="CHEBI:78521"/>
        <dbReference type="ChEBI" id="CHEBI:456216"/>
    </reaction>
</comment>
<evidence type="ECO:0000313" key="2">
    <source>
        <dbReference type="EMBL" id="PIR96642.1"/>
    </source>
</evidence>
<name>A0A2H0VC09_9BACT</name>
<comment type="caution">
    <text evidence="2">The sequence shown here is derived from an EMBL/GenBank/DDBJ whole genome shotgun (WGS) entry which is preliminary data.</text>
</comment>
<dbReference type="AlphaFoldDB" id="A0A2H0VC09"/>
<dbReference type="InterPro" id="IPR003837">
    <property type="entry name" value="GatC"/>
</dbReference>
<comment type="catalytic activity">
    <reaction evidence="1">
        <text>L-aspartyl-tRNA(Asn) + L-glutamine + ATP + H2O = L-asparaginyl-tRNA(Asn) + L-glutamate + ADP + phosphate + 2 H(+)</text>
        <dbReference type="Rhea" id="RHEA:14513"/>
        <dbReference type="Rhea" id="RHEA-COMP:9674"/>
        <dbReference type="Rhea" id="RHEA-COMP:9677"/>
        <dbReference type="ChEBI" id="CHEBI:15377"/>
        <dbReference type="ChEBI" id="CHEBI:15378"/>
        <dbReference type="ChEBI" id="CHEBI:29985"/>
        <dbReference type="ChEBI" id="CHEBI:30616"/>
        <dbReference type="ChEBI" id="CHEBI:43474"/>
        <dbReference type="ChEBI" id="CHEBI:58359"/>
        <dbReference type="ChEBI" id="CHEBI:78515"/>
        <dbReference type="ChEBI" id="CHEBI:78516"/>
        <dbReference type="ChEBI" id="CHEBI:456216"/>
    </reaction>
</comment>
<dbReference type="Gene3D" id="1.10.20.60">
    <property type="entry name" value="Glu-tRNAGln amidotransferase C subunit, N-terminal domain"/>
    <property type="match status" value="1"/>
</dbReference>
<protein>
    <recommendedName>
        <fullName evidence="1">Aspartyl/glutamyl-tRNA(Asn/Gln) amidotransferase subunit C</fullName>
        <shortName evidence="1">Asp/Glu-ADT subunit C</shortName>
        <ecNumber evidence="1">6.3.5.-</ecNumber>
    </recommendedName>
</protein>
<reference evidence="3" key="1">
    <citation type="submission" date="2017-09" db="EMBL/GenBank/DDBJ databases">
        <title>Depth-based differentiation of microbial function through sediment-hosted aquifers and enrichment of novel symbionts in the deep terrestrial subsurface.</title>
        <authorList>
            <person name="Probst A.J."/>
            <person name="Ladd B."/>
            <person name="Jarett J.K."/>
            <person name="Geller-Mcgrath D.E."/>
            <person name="Sieber C.M.K."/>
            <person name="Emerson J.B."/>
            <person name="Anantharaman K."/>
            <person name="Thomas B.C."/>
            <person name="Malmstrom R."/>
            <person name="Stieglmeier M."/>
            <person name="Klingl A."/>
            <person name="Woyke T."/>
            <person name="Ryan C.M."/>
            <person name="Banfield J.F."/>
        </authorList>
    </citation>
    <scope>NUCLEOTIDE SEQUENCE [LARGE SCALE GENOMIC DNA]</scope>
</reference>
<dbReference type="HAMAP" id="MF_00122">
    <property type="entry name" value="GatC"/>
    <property type="match status" value="1"/>
</dbReference>
<dbReference type="EMBL" id="PFAK01000001">
    <property type="protein sequence ID" value="PIR96642.1"/>
    <property type="molecule type" value="Genomic_DNA"/>
</dbReference>
<dbReference type="GO" id="GO:0016740">
    <property type="term" value="F:transferase activity"/>
    <property type="evidence" value="ECO:0007669"/>
    <property type="project" value="UniProtKB-KW"/>
</dbReference>
<dbReference type="NCBIfam" id="TIGR00135">
    <property type="entry name" value="gatC"/>
    <property type="match status" value="1"/>
</dbReference>
<dbReference type="EC" id="6.3.5.-" evidence="1"/>
<evidence type="ECO:0000313" key="3">
    <source>
        <dbReference type="Proteomes" id="UP000230922"/>
    </source>
</evidence>
<evidence type="ECO:0000256" key="1">
    <source>
        <dbReference type="HAMAP-Rule" id="MF_00122"/>
    </source>
</evidence>
<dbReference type="PANTHER" id="PTHR15004">
    <property type="entry name" value="GLUTAMYL-TRNA(GLN) AMIDOTRANSFERASE SUBUNIT C, MITOCHONDRIAL"/>
    <property type="match status" value="1"/>
</dbReference>
<dbReference type="GO" id="GO:0070681">
    <property type="term" value="P:glutaminyl-tRNAGln biosynthesis via transamidation"/>
    <property type="evidence" value="ECO:0007669"/>
    <property type="project" value="TreeGrafter"/>
</dbReference>
<dbReference type="Pfam" id="PF02686">
    <property type="entry name" value="GatC"/>
    <property type="match status" value="1"/>
</dbReference>
<keyword evidence="1" id="KW-0648">Protein biosynthesis</keyword>
<proteinExistence type="inferred from homology"/>
<keyword evidence="2" id="KW-0808">Transferase</keyword>
<dbReference type="InterPro" id="IPR036113">
    <property type="entry name" value="Asp/Glu-ADT_sf_sub_c"/>
</dbReference>
<dbReference type="GO" id="GO:0050566">
    <property type="term" value="F:asparaginyl-tRNA synthase (glutamine-hydrolyzing) activity"/>
    <property type="evidence" value="ECO:0007669"/>
    <property type="project" value="RHEA"/>
</dbReference>
<keyword evidence="1" id="KW-0436">Ligase</keyword>
<organism evidence="2 3">
    <name type="scientific">Candidatus Doudnabacteria bacterium CG10_big_fil_rev_8_21_14_0_10_42_18</name>
    <dbReference type="NCBI Taxonomy" id="1974552"/>
    <lineage>
        <taxon>Bacteria</taxon>
        <taxon>Candidatus Doudnaibacteriota</taxon>
    </lineage>
</organism>
<comment type="subunit">
    <text evidence="1">Heterotrimer of A, B and C subunits.</text>
</comment>
<keyword evidence="1" id="KW-0547">Nucleotide-binding</keyword>
<sequence length="93" mass="10522">MLSKEEVIKIAKLARIELSESEVEKFQKELSLVLEYVNALKEVNTEGVEEVSQVTGLVNVQREDKAVEANNQEEIFHEAPGMKDGYFKVKAIL</sequence>
<accession>A0A2H0VC09</accession>
<keyword evidence="1" id="KW-0067">ATP-binding</keyword>
<dbReference type="GO" id="GO:0006450">
    <property type="term" value="P:regulation of translational fidelity"/>
    <property type="evidence" value="ECO:0007669"/>
    <property type="project" value="InterPro"/>
</dbReference>
<dbReference type="GO" id="GO:0006412">
    <property type="term" value="P:translation"/>
    <property type="evidence" value="ECO:0007669"/>
    <property type="project" value="UniProtKB-UniRule"/>
</dbReference>
<comment type="function">
    <text evidence="1">Allows the formation of correctly charged Asn-tRNA(Asn) or Gln-tRNA(Gln) through the transamidation of misacylated Asp-tRNA(Asn) or Glu-tRNA(Gln) in organisms which lack either or both of asparaginyl-tRNA or glutaminyl-tRNA synthetases. The reaction takes place in the presence of glutamine and ATP through an activated phospho-Asp-tRNA(Asn) or phospho-Glu-tRNA(Gln).</text>
</comment>
<dbReference type="GO" id="GO:0005524">
    <property type="term" value="F:ATP binding"/>
    <property type="evidence" value="ECO:0007669"/>
    <property type="project" value="UniProtKB-KW"/>
</dbReference>
<comment type="similarity">
    <text evidence="1">Belongs to the GatC family.</text>
</comment>
<dbReference type="Proteomes" id="UP000230922">
    <property type="component" value="Unassembled WGS sequence"/>
</dbReference>
<dbReference type="SUPFAM" id="SSF141000">
    <property type="entry name" value="Glu-tRNAGln amidotransferase C subunit"/>
    <property type="match status" value="1"/>
</dbReference>
<dbReference type="GO" id="GO:0050567">
    <property type="term" value="F:glutaminyl-tRNA synthase (glutamine-hydrolyzing) activity"/>
    <property type="evidence" value="ECO:0007669"/>
    <property type="project" value="UniProtKB-UniRule"/>
</dbReference>
<gene>
    <name evidence="1" type="primary">gatC</name>
    <name evidence="2" type="ORF">COT92_00095</name>
</gene>
<dbReference type="PANTHER" id="PTHR15004:SF0">
    <property type="entry name" value="GLUTAMYL-TRNA(GLN) AMIDOTRANSFERASE SUBUNIT C, MITOCHONDRIAL"/>
    <property type="match status" value="1"/>
</dbReference>